<dbReference type="PANTHER" id="PTHR38096:SF1">
    <property type="entry name" value="ENTEROBACTIN SYNTHASE COMPONENT D"/>
    <property type="match status" value="1"/>
</dbReference>
<dbReference type="GO" id="GO:0009366">
    <property type="term" value="C:enterobactin synthetase complex"/>
    <property type="evidence" value="ECO:0007669"/>
    <property type="project" value="InterPro"/>
</dbReference>
<dbReference type="Pfam" id="PF17837">
    <property type="entry name" value="4PPT_N"/>
    <property type="match status" value="1"/>
</dbReference>
<dbReference type="EMBL" id="BONV01000014">
    <property type="protein sequence ID" value="GIG80467.1"/>
    <property type="molecule type" value="Genomic_DNA"/>
</dbReference>
<feature type="binding site" evidence="2">
    <location>
        <position position="154"/>
    </location>
    <ligand>
        <name>CoA</name>
        <dbReference type="ChEBI" id="CHEBI:57287"/>
    </ligand>
</feature>
<keyword evidence="7" id="KW-1185">Reference proteome</keyword>
<comment type="caution">
    <text evidence="6">The sequence shown here is derived from an EMBL/GenBank/DDBJ whole genome shotgun (WGS) entry which is preliminary data.</text>
</comment>
<feature type="binding site" evidence="2">
    <location>
        <begin position="83"/>
        <end position="84"/>
    </location>
    <ligand>
        <name>CoA</name>
        <dbReference type="ChEBI" id="CHEBI:57287"/>
    </ligand>
</feature>
<evidence type="ECO:0000313" key="6">
    <source>
        <dbReference type="EMBL" id="GIG80467.1"/>
    </source>
</evidence>
<feature type="binding site" evidence="2">
    <location>
        <position position="39"/>
    </location>
    <ligand>
        <name>CoA</name>
        <dbReference type="ChEBI" id="CHEBI:57287"/>
    </ligand>
</feature>
<comment type="cofactor">
    <cofactor evidence="3">
        <name>Mg(2+)</name>
        <dbReference type="ChEBI" id="CHEBI:18420"/>
    </cofactor>
</comment>
<feature type="domain" description="4'-phosphopantetheinyl transferase N-terminal" evidence="5">
    <location>
        <begin position="27"/>
        <end position="94"/>
    </location>
</feature>
<gene>
    <name evidence="6" type="ORF">Pka01_35940</name>
</gene>
<feature type="domain" description="4'-phosphopantetheinyl transferase" evidence="4">
    <location>
        <begin position="102"/>
        <end position="184"/>
    </location>
</feature>
<feature type="binding site" evidence="2">
    <location>
        <position position="164"/>
    </location>
    <ligand>
        <name>CoA</name>
        <dbReference type="ChEBI" id="CHEBI:57287"/>
    </ligand>
</feature>
<feature type="binding site" evidence="3">
    <location>
        <position position="106"/>
    </location>
    <ligand>
        <name>Mg(2+)</name>
        <dbReference type="ChEBI" id="CHEBI:18420"/>
    </ligand>
</feature>
<evidence type="ECO:0000313" key="7">
    <source>
        <dbReference type="Proteomes" id="UP000630097"/>
    </source>
</evidence>
<name>A0A8J3LXQ1_9ACTN</name>
<evidence type="ECO:0000256" key="1">
    <source>
        <dbReference type="ARBA" id="ARBA00022679"/>
    </source>
</evidence>
<dbReference type="Gene3D" id="3.90.470.20">
    <property type="entry name" value="4'-phosphopantetheinyl transferase domain"/>
    <property type="match status" value="2"/>
</dbReference>
<dbReference type="InterPro" id="IPR037143">
    <property type="entry name" value="4-PPantetheinyl_Trfase_dom_sf"/>
</dbReference>
<dbReference type="GO" id="GO:0005886">
    <property type="term" value="C:plasma membrane"/>
    <property type="evidence" value="ECO:0007669"/>
    <property type="project" value="TreeGrafter"/>
</dbReference>
<sequence>MIGDILPPWVTVAETFDDVPEDTLFPEEEPLIARAVEKRRREFVTGRHCARTALARLGVPPGPILRGDRGAPQWPSGTIGSITHCSGYRAAAVATSASGITIGIDAEPDGPLPDGVLATVASPEEIAALGRLRDENPRVRWDRILFSAKESVYKAWFPLTGRWLDFTEASVDIDPAGDFTATMLISDPRMGTDRLTGRWIVAVGLLATAIALPRAVPERHRTA</sequence>
<organism evidence="6 7">
    <name type="scientific">Planotetraspora kaengkrachanensis</name>
    <dbReference type="NCBI Taxonomy" id="575193"/>
    <lineage>
        <taxon>Bacteria</taxon>
        <taxon>Bacillati</taxon>
        <taxon>Actinomycetota</taxon>
        <taxon>Actinomycetes</taxon>
        <taxon>Streptosporangiales</taxon>
        <taxon>Streptosporangiaceae</taxon>
        <taxon>Planotetraspora</taxon>
    </lineage>
</organism>
<dbReference type="PANTHER" id="PTHR38096">
    <property type="entry name" value="ENTEROBACTIN SYNTHASE COMPONENT D"/>
    <property type="match status" value="1"/>
</dbReference>
<accession>A0A8J3LXQ1</accession>
<evidence type="ECO:0000256" key="3">
    <source>
        <dbReference type="PIRSR" id="PIRSR603542-2"/>
    </source>
</evidence>
<reference evidence="6 7" key="1">
    <citation type="submission" date="2021-01" db="EMBL/GenBank/DDBJ databases">
        <title>Whole genome shotgun sequence of Planotetraspora kaengkrachanensis NBRC 104272.</title>
        <authorList>
            <person name="Komaki H."/>
            <person name="Tamura T."/>
        </authorList>
    </citation>
    <scope>NUCLEOTIDE SEQUENCE [LARGE SCALE GENOMIC DNA]</scope>
    <source>
        <strain evidence="6 7">NBRC 104272</strain>
    </source>
</reference>
<dbReference type="PRINTS" id="PR01399">
    <property type="entry name" value="ENTSNTHTASED"/>
</dbReference>
<protein>
    <submittedName>
        <fullName evidence="6">4'-phosphopantetheinyl transferase</fullName>
    </submittedName>
</protein>
<dbReference type="GO" id="GO:0000287">
    <property type="term" value="F:magnesium ion binding"/>
    <property type="evidence" value="ECO:0007669"/>
    <property type="project" value="InterPro"/>
</dbReference>
<feature type="binding site" evidence="2">
    <location>
        <position position="150"/>
    </location>
    <ligand>
        <name>CoA</name>
        <dbReference type="ChEBI" id="CHEBI:57287"/>
    </ligand>
</feature>
<keyword evidence="3" id="KW-0479">Metal-binding</keyword>
<dbReference type="Proteomes" id="UP000630097">
    <property type="component" value="Unassembled WGS sequence"/>
</dbReference>
<keyword evidence="3" id="KW-0460">Magnesium</keyword>
<dbReference type="InterPro" id="IPR041354">
    <property type="entry name" value="4PPT_N"/>
</dbReference>
<feature type="binding site" evidence="2">
    <location>
        <position position="47"/>
    </location>
    <ligand>
        <name>CoA</name>
        <dbReference type="ChEBI" id="CHEBI:57287"/>
    </ligand>
</feature>
<dbReference type="AlphaFoldDB" id="A0A8J3LXQ1"/>
<evidence type="ECO:0000256" key="2">
    <source>
        <dbReference type="PIRSR" id="PIRSR603542-1"/>
    </source>
</evidence>
<feature type="binding site" evidence="3">
    <location>
        <position position="105"/>
    </location>
    <ligand>
        <name>Mg(2+)</name>
        <dbReference type="ChEBI" id="CHEBI:18420"/>
    </ligand>
</feature>
<dbReference type="GO" id="GO:0008897">
    <property type="term" value="F:holo-[acyl-carrier-protein] synthase activity"/>
    <property type="evidence" value="ECO:0007669"/>
    <property type="project" value="InterPro"/>
</dbReference>
<proteinExistence type="predicted"/>
<feature type="binding site" evidence="2">
    <location>
        <position position="105"/>
    </location>
    <ligand>
        <name>CoA</name>
        <dbReference type="ChEBI" id="CHEBI:57287"/>
    </ligand>
</feature>
<keyword evidence="1 6" id="KW-0808">Transferase</keyword>
<dbReference type="InterPro" id="IPR003542">
    <property type="entry name" value="Enbac_synth_compD-like"/>
</dbReference>
<dbReference type="Pfam" id="PF01648">
    <property type="entry name" value="ACPS"/>
    <property type="match status" value="1"/>
</dbReference>
<dbReference type="InterPro" id="IPR008278">
    <property type="entry name" value="4-PPantetheinyl_Trfase_dom"/>
</dbReference>
<dbReference type="RefSeq" id="WP_203883873.1">
    <property type="nucleotide sequence ID" value="NZ_BAABHH010000012.1"/>
</dbReference>
<dbReference type="SUPFAM" id="SSF56214">
    <property type="entry name" value="4'-phosphopantetheinyl transferase"/>
    <property type="match status" value="1"/>
</dbReference>
<evidence type="ECO:0000259" key="5">
    <source>
        <dbReference type="Pfam" id="PF17837"/>
    </source>
</evidence>
<evidence type="ECO:0000259" key="4">
    <source>
        <dbReference type="Pfam" id="PF01648"/>
    </source>
</evidence>
<dbReference type="GO" id="GO:0009239">
    <property type="term" value="P:enterobactin biosynthetic process"/>
    <property type="evidence" value="ECO:0007669"/>
    <property type="project" value="InterPro"/>
</dbReference>
<feature type="binding site" evidence="3">
    <location>
        <position position="107"/>
    </location>
    <ligand>
        <name>Mg(2+)</name>
        <dbReference type="ChEBI" id="CHEBI:18420"/>
    </ligand>
</feature>